<dbReference type="EC" id="4.1.2.4" evidence="7"/>
<dbReference type="RefSeq" id="WP_176239786.1">
    <property type="nucleotide sequence ID" value="NZ_AP024412.1"/>
</dbReference>
<keyword evidence="2 7" id="KW-0963">Cytoplasm</keyword>
<comment type="catalytic activity">
    <reaction evidence="5 7">
        <text>2-deoxy-D-ribose 5-phosphate = D-glyceraldehyde 3-phosphate + acetaldehyde</text>
        <dbReference type="Rhea" id="RHEA:12821"/>
        <dbReference type="ChEBI" id="CHEBI:15343"/>
        <dbReference type="ChEBI" id="CHEBI:59776"/>
        <dbReference type="ChEBI" id="CHEBI:62877"/>
        <dbReference type="EC" id="4.1.2.4"/>
    </reaction>
</comment>
<evidence type="ECO:0000256" key="4">
    <source>
        <dbReference type="ARBA" id="ARBA00023270"/>
    </source>
</evidence>
<dbReference type="Pfam" id="PF01791">
    <property type="entry name" value="DeoC"/>
    <property type="match status" value="1"/>
</dbReference>
<comment type="subcellular location">
    <subcellularLocation>
        <location evidence="7">Cytoplasm</location>
    </subcellularLocation>
</comment>
<keyword evidence="4 7" id="KW-0704">Schiff base</keyword>
<evidence type="ECO:0000256" key="7">
    <source>
        <dbReference type="HAMAP-Rule" id="MF_00114"/>
    </source>
</evidence>
<dbReference type="CDD" id="cd00959">
    <property type="entry name" value="DeoC"/>
    <property type="match status" value="1"/>
</dbReference>
<gene>
    <name evidence="7 8" type="primary">deoC</name>
    <name evidence="8" type="ORF">MPAN_008350</name>
</gene>
<evidence type="ECO:0000256" key="2">
    <source>
        <dbReference type="ARBA" id="ARBA00022490"/>
    </source>
</evidence>
<protein>
    <recommendedName>
        <fullName evidence="7">Deoxyribose-phosphate aldolase</fullName>
        <shortName evidence="7">DERA</shortName>
        <ecNumber evidence="7">4.1.2.4</ecNumber>
    </recommendedName>
    <alternativeName>
        <fullName evidence="7">2-deoxy-D-ribose 5-phosphate aldolase</fullName>
    </alternativeName>
    <alternativeName>
        <fullName evidence="7">Phosphodeoxyriboaldolase</fullName>
        <shortName evidence="7">Deoxyriboaldolase</shortName>
    </alternativeName>
</protein>
<comment type="similarity">
    <text evidence="1 7">Belongs to the DeoC/FbaB aldolase family. DeoC type 1 subfamily.</text>
</comment>
<dbReference type="GO" id="GO:0009264">
    <property type="term" value="P:deoxyribonucleotide catabolic process"/>
    <property type="evidence" value="ECO:0007669"/>
    <property type="project" value="UniProtKB-UniRule"/>
</dbReference>
<dbReference type="PIRSF" id="PIRSF001357">
    <property type="entry name" value="DeoC"/>
    <property type="match status" value="1"/>
</dbReference>
<dbReference type="PANTHER" id="PTHR10889">
    <property type="entry name" value="DEOXYRIBOSE-PHOSPHATE ALDOLASE"/>
    <property type="match status" value="1"/>
</dbReference>
<dbReference type="InterPro" id="IPR011343">
    <property type="entry name" value="DeoC"/>
</dbReference>
<dbReference type="Proteomes" id="UP000620133">
    <property type="component" value="Chromosome"/>
</dbReference>
<accession>A0A7U9TIV6</accession>
<dbReference type="SMART" id="SM01133">
    <property type="entry name" value="DeoC"/>
    <property type="match status" value="1"/>
</dbReference>
<dbReference type="GO" id="GO:0005737">
    <property type="term" value="C:cytoplasm"/>
    <property type="evidence" value="ECO:0007669"/>
    <property type="project" value="UniProtKB-SubCell"/>
</dbReference>
<dbReference type="InterPro" id="IPR028581">
    <property type="entry name" value="DeoC_typeI"/>
</dbReference>
<feature type="active site" description="Schiff-base intermediate with acetaldehyde" evidence="7">
    <location>
        <position position="151"/>
    </location>
</feature>
<evidence type="ECO:0000256" key="3">
    <source>
        <dbReference type="ARBA" id="ARBA00023239"/>
    </source>
</evidence>
<comment type="function">
    <text evidence="6 7">Catalyzes a reversible aldol reaction between acetaldehyde and D-glyceraldehyde 3-phosphate to generate 2-deoxy-D-ribose 5-phosphate.</text>
</comment>
<evidence type="ECO:0000256" key="1">
    <source>
        <dbReference type="ARBA" id="ARBA00010936"/>
    </source>
</evidence>
<evidence type="ECO:0000313" key="9">
    <source>
        <dbReference type="Proteomes" id="UP000620133"/>
    </source>
</evidence>
<dbReference type="GO" id="GO:0006018">
    <property type="term" value="P:2-deoxyribose 1-phosphate catabolic process"/>
    <property type="evidence" value="ECO:0007669"/>
    <property type="project" value="UniProtKB-UniRule"/>
</dbReference>
<dbReference type="Gene3D" id="3.20.20.70">
    <property type="entry name" value="Aldolase class I"/>
    <property type="match status" value="1"/>
</dbReference>
<dbReference type="InterPro" id="IPR002915">
    <property type="entry name" value="DeoC/FbaB/LacD_aldolase"/>
</dbReference>
<organism evidence="8 9">
    <name type="scientific">Mariniplasma anaerobium</name>
    <dbReference type="NCBI Taxonomy" id="2735436"/>
    <lineage>
        <taxon>Bacteria</taxon>
        <taxon>Bacillati</taxon>
        <taxon>Mycoplasmatota</taxon>
        <taxon>Mollicutes</taxon>
        <taxon>Acholeplasmatales</taxon>
        <taxon>Acholeplasmataceae</taxon>
        <taxon>Mariniplasma</taxon>
    </lineage>
</organism>
<dbReference type="SUPFAM" id="SSF51569">
    <property type="entry name" value="Aldolase"/>
    <property type="match status" value="1"/>
</dbReference>
<keyword evidence="9" id="KW-1185">Reference proteome</keyword>
<feature type="active site" description="Proton donor/acceptor" evidence="7">
    <location>
        <position position="180"/>
    </location>
</feature>
<feature type="active site" description="Proton donor/acceptor" evidence="7">
    <location>
        <position position="89"/>
    </location>
</feature>
<keyword evidence="3 7" id="KW-0456">Lyase</keyword>
<dbReference type="PANTHER" id="PTHR10889:SF1">
    <property type="entry name" value="DEOXYRIBOSE-PHOSPHATE ALDOLASE"/>
    <property type="match status" value="1"/>
</dbReference>
<dbReference type="GO" id="GO:0016052">
    <property type="term" value="P:carbohydrate catabolic process"/>
    <property type="evidence" value="ECO:0007669"/>
    <property type="project" value="TreeGrafter"/>
</dbReference>
<dbReference type="UniPathway" id="UPA00002">
    <property type="reaction ID" value="UER00468"/>
</dbReference>
<dbReference type="AlphaFoldDB" id="A0A7U9TIV6"/>
<evidence type="ECO:0000256" key="5">
    <source>
        <dbReference type="ARBA" id="ARBA00048791"/>
    </source>
</evidence>
<dbReference type="InterPro" id="IPR013785">
    <property type="entry name" value="Aldolase_TIM"/>
</dbReference>
<dbReference type="KEGG" id="manr:MPAN_008350"/>
<evidence type="ECO:0000313" key="8">
    <source>
        <dbReference type="EMBL" id="BCR35942.1"/>
    </source>
</evidence>
<proteinExistence type="inferred from homology"/>
<sequence length="224" mass="24481">MNLNKYIDHTKLGANVSQAQMDQLIEEAKTYDFKSVCVNPIWVKHAAHKLKNTDVLVCTVIGFPHGTHHHLVKAYETLEAVNDGADEIDMVINVHALKSKDYHTTLTEIKGVVESADGRCVKVIIETCYLTEDEIVKACELAVEAKATFVKTSTGFGTGGATIKHVELMKKTVGDDALVKASGGVRTYEDAIKMIEAGASRIGTSNGVDIVNKRRTKDDTNTTY</sequence>
<dbReference type="HAMAP" id="MF_00114">
    <property type="entry name" value="DeoC_type1"/>
    <property type="match status" value="1"/>
</dbReference>
<dbReference type="NCBIfam" id="TIGR00126">
    <property type="entry name" value="deoC"/>
    <property type="match status" value="1"/>
</dbReference>
<reference evidence="8" key="1">
    <citation type="submission" date="2021-01" db="EMBL/GenBank/DDBJ databases">
        <title>Draft genome sequence of Acholeplasmataceae bacterium strain Mahy22.</title>
        <authorList>
            <person name="Watanabe M."/>
            <person name="Kojima H."/>
            <person name="Fukui M."/>
        </authorList>
    </citation>
    <scope>NUCLEOTIDE SEQUENCE</scope>
    <source>
        <strain evidence="8">Mahy22</strain>
    </source>
</reference>
<comment type="pathway">
    <text evidence="7">Carbohydrate degradation; 2-deoxy-D-ribose 1-phosphate degradation; D-glyceraldehyde 3-phosphate and acetaldehyde from 2-deoxy-alpha-D-ribose 1-phosphate: step 2/2.</text>
</comment>
<dbReference type="EMBL" id="AP024412">
    <property type="protein sequence ID" value="BCR35942.1"/>
    <property type="molecule type" value="Genomic_DNA"/>
</dbReference>
<name>A0A7U9TIV6_9MOLU</name>
<evidence type="ECO:0000256" key="6">
    <source>
        <dbReference type="ARBA" id="ARBA00056337"/>
    </source>
</evidence>
<dbReference type="FunFam" id="3.20.20.70:FF:000044">
    <property type="entry name" value="Deoxyribose-phosphate aldolase"/>
    <property type="match status" value="1"/>
</dbReference>
<dbReference type="GO" id="GO:0004139">
    <property type="term" value="F:deoxyribose-phosphate aldolase activity"/>
    <property type="evidence" value="ECO:0007669"/>
    <property type="project" value="UniProtKB-UniRule"/>
</dbReference>